<feature type="chain" id="PRO_5044813365" description="Bifunctional inhibitor/plant lipid transfer protein/seed storage helical domain-containing protein" evidence="1">
    <location>
        <begin position="29"/>
        <end position="115"/>
    </location>
</feature>
<gene>
    <name evidence="2" type="ORF">URODEC1_LOCUS14080</name>
</gene>
<dbReference type="AlphaFoldDB" id="A0ABC8WIL9"/>
<evidence type="ECO:0008006" key="4">
    <source>
        <dbReference type="Google" id="ProtNLM"/>
    </source>
</evidence>
<evidence type="ECO:0000256" key="1">
    <source>
        <dbReference type="SAM" id="SignalP"/>
    </source>
</evidence>
<proteinExistence type="predicted"/>
<dbReference type="PANTHER" id="PTHR33286:SF16">
    <property type="entry name" value="BIFUNCTIONAL INHIBITOR_PLANT LIPID TRANSFER PROTEIN_SEED STORAGE HELICAL DOMAIN-CONTAINING PROTEIN"/>
    <property type="match status" value="1"/>
</dbReference>
<dbReference type="EMBL" id="OZ075122">
    <property type="protein sequence ID" value="CAL4909992.1"/>
    <property type="molecule type" value="Genomic_DNA"/>
</dbReference>
<feature type="signal peptide" evidence="1">
    <location>
        <begin position="1"/>
        <end position="28"/>
    </location>
</feature>
<accession>A0ABC8WIL9</accession>
<protein>
    <recommendedName>
        <fullName evidence="4">Bifunctional inhibitor/plant lipid transfer protein/seed storage helical domain-containing protein</fullName>
    </recommendedName>
</protein>
<keyword evidence="3" id="KW-1185">Reference proteome</keyword>
<keyword evidence="1" id="KW-0732">Signal</keyword>
<dbReference type="Proteomes" id="UP001497457">
    <property type="component" value="Chromosome 12b"/>
</dbReference>
<reference evidence="2" key="1">
    <citation type="submission" date="2024-10" db="EMBL/GenBank/DDBJ databases">
        <authorList>
            <person name="Ryan C."/>
        </authorList>
    </citation>
    <scope>NUCLEOTIDE SEQUENCE [LARGE SCALE GENOMIC DNA]</scope>
</reference>
<sequence length="115" mass="12586">MARGARVTGAYLCCLLVVFAAIRSCSSSYEVQAMKDDIMRYCRFYLEKNMGDQFPPEKSVCCDHVKSANVASICQEFTAQDLAKIKLSKWVAVAKVCDNPLAVGFNCAGYIVPAA</sequence>
<evidence type="ECO:0000313" key="3">
    <source>
        <dbReference type="Proteomes" id="UP001497457"/>
    </source>
</evidence>
<organism evidence="2 3">
    <name type="scientific">Urochloa decumbens</name>
    <dbReference type="NCBI Taxonomy" id="240449"/>
    <lineage>
        <taxon>Eukaryota</taxon>
        <taxon>Viridiplantae</taxon>
        <taxon>Streptophyta</taxon>
        <taxon>Embryophyta</taxon>
        <taxon>Tracheophyta</taxon>
        <taxon>Spermatophyta</taxon>
        <taxon>Magnoliopsida</taxon>
        <taxon>Liliopsida</taxon>
        <taxon>Poales</taxon>
        <taxon>Poaceae</taxon>
        <taxon>PACMAD clade</taxon>
        <taxon>Panicoideae</taxon>
        <taxon>Panicodae</taxon>
        <taxon>Paniceae</taxon>
        <taxon>Melinidinae</taxon>
        <taxon>Urochloa</taxon>
    </lineage>
</organism>
<name>A0ABC8WIL9_9POAL</name>
<dbReference type="PANTHER" id="PTHR33286">
    <property type="entry name" value="BIFUNCTIONAL INHIBITOR/LIPID-TRANSFER PROTEIN/SEED STORAGE 2S ALBUMIN SUPERFAMILY PROTEIN"/>
    <property type="match status" value="1"/>
</dbReference>
<evidence type="ECO:0000313" key="2">
    <source>
        <dbReference type="EMBL" id="CAL4909992.1"/>
    </source>
</evidence>